<evidence type="ECO:0008006" key="4">
    <source>
        <dbReference type="Google" id="ProtNLM"/>
    </source>
</evidence>
<feature type="compositionally biased region" description="Basic and acidic residues" evidence="1">
    <location>
        <begin position="619"/>
        <end position="629"/>
    </location>
</feature>
<feature type="non-terminal residue" evidence="2">
    <location>
        <position position="1"/>
    </location>
</feature>
<proteinExistence type="predicted"/>
<feature type="compositionally biased region" description="Acidic residues" evidence="1">
    <location>
        <begin position="1"/>
        <end position="11"/>
    </location>
</feature>
<dbReference type="PANTHER" id="PTHR34755:SF4">
    <property type="entry name" value="F-BOX DOMAIN-CONTAINING PROTEIN"/>
    <property type="match status" value="1"/>
</dbReference>
<dbReference type="PROSITE" id="PS51450">
    <property type="entry name" value="LRR"/>
    <property type="match status" value="1"/>
</dbReference>
<name>A0A9P4HP81_9PEZI</name>
<evidence type="ECO:0000313" key="2">
    <source>
        <dbReference type="EMBL" id="KAF2084397.1"/>
    </source>
</evidence>
<gene>
    <name evidence="2" type="ORF">K490DRAFT_17892</name>
</gene>
<dbReference type="SUPFAM" id="SSF52047">
    <property type="entry name" value="RNI-like"/>
    <property type="match status" value="1"/>
</dbReference>
<dbReference type="OrthoDB" id="5395390at2759"/>
<organism evidence="2 3">
    <name type="scientific">Saccharata proteae CBS 121410</name>
    <dbReference type="NCBI Taxonomy" id="1314787"/>
    <lineage>
        <taxon>Eukaryota</taxon>
        <taxon>Fungi</taxon>
        <taxon>Dikarya</taxon>
        <taxon>Ascomycota</taxon>
        <taxon>Pezizomycotina</taxon>
        <taxon>Dothideomycetes</taxon>
        <taxon>Dothideomycetes incertae sedis</taxon>
        <taxon>Botryosphaeriales</taxon>
        <taxon>Saccharataceae</taxon>
        <taxon>Saccharata</taxon>
    </lineage>
</organism>
<dbReference type="EMBL" id="ML978742">
    <property type="protein sequence ID" value="KAF2084397.1"/>
    <property type="molecule type" value="Genomic_DNA"/>
</dbReference>
<feature type="compositionally biased region" description="Basic and acidic residues" evidence="1">
    <location>
        <begin position="598"/>
        <end position="611"/>
    </location>
</feature>
<evidence type="ECO:0000313" key="3">
    <source>
        <dbReference type="Proteomes" id="UP000799776"/>
    </source>
</evidence>
<feature type="region of interest" description="Disordered" evidence="1">
    <location>
        <begin position="532"/>
        <end position="629"/>
    </location>
</feature>
<dbReference type="InterPro" id="IPR001611">
    <property type="entry name" value="Leu-rich_rpt"/>
</dbReference>
<dbReference type="PANTHER" id="PTHR34755">
    <property type="entry name" value="SERINE/ARGININE REPETITIVE MATRIX PROTEIN 3-RELATED"/>
    <property type="match status" value="1"/>
</dbReference>
<dbReference type="AlphaFoldDB" id="A0A9P4HP81"/>
<feature type="region of interest" description="Disordered" evidence="1">
    <location>
        <begin position="1"/>
        <end position="61"/>
    </location>
</feature>
<accession>A0A9P4HP81</accession>
<dbReference type="Gene3D" id="3.80.10.10">
    <property type="entry name" value="Ribonuclease Inhibitor"/>
    <property type="match status" value="1"/>
</dbReference>
<evidence type="ECO:0000256" key="1">
    <source>
        <dbReference type="SAM" id="MobiDB-lite"/>
    </source>
</evidence>
<feature type="non-terminal residue" evidence="2">
    <location>
        <position position="629"/>
    </location>
</feature>
<reference evidence="2" key="1">
    <citation type="journal article" date="2020" name="Stud. Mycol.">
        <title>101 Dothideomycetes genomes: a test case for predicting lifestyles and emergence of pathogens.</title>
        <authorList>
            <person name="Haridas S."/>
            <person name="Albert R."/>
            <person name="Binder M."/>
            <person name="Bloem J."/>
            <person name="Labutti K."/>
            <person name="Salamov A."/>
            <person name="Andreopoulos B."/>
            <person name="Baker S."/>
            <person name="Barry K."/>
            <person name="Bills G."/>
            <person name="Bluhm B."/>
            <person name="Cannon C."/>
            <person name="Castanera R."/>
            <person name="Culley D."/>
            <person name="Daum C."/>
            <person name="Ezra D."/>
            <person name="Gonzalez J."/>
            <person name="Henrissat B."/>
            <person name="Kuo A."/>
            <person name="Liang C."/>
            <person name="Lipzen A."/>
            <person name="Lutzoni F."/>
            <person name="Magnuson J."/>
            <person name="Mondo S."/>
            <person name="Nolan M."/>
            <person name="Ohm R."/>
            <person name="Pangilinan J."/>
            <person name="Park H.-J."/>
            <person name="Ramirez L."/>
            <person name="Alfaro M."/>
            <person name="Sun H."/>
            <person name="Tritt A."/>
            <person name="Yoshinaga Y."/>
            <person name="Zwiers L.-H."/>
            <person name="Turgeon B."/>
            <person name="Goodwin S."/>
            <person name="Spatafora J."/>
            <person name="Crous P."/>
            <person name="Grigoriev I."/>
        </authorList>
    </citation>
    <scope>NUCLEOTIDE SEQUENCE</scope>
    <source>
        <strain evidence="2">CBS 121410</strain>
    </source>
</reference>
<comment type="caution">
    <text evidence="2">The sequence shown here is derived from an EMBL/GenBank/DDBJ whole genome shotgun (WGS) entry which is preliminary data.</text>
</comment>
<dbReference type="InterPro" id="IPR052109">
    <property type="entry name" value="SRRM_Domain-Containing"/>
</dbReference>
<dbReference type="Proteomes" id="UP000799776">
    <property type="component" value="Unassembled WGS sequence"/>
</dbReference>
<keyword evidence="3" id="KW-1185">Reference proteome</keyword>
<protein>
    <recommendedName>
        <fullName evidence="4">F-box domain-containing protein</fullName>
    </recommendedName>
</protein>
<feature type="compositionally biased region" description="Acidic residues" evidence="1">
    <location>
        <begin position="573"/>
        <end position="586"/>
    </location>
</feature>
<dbReference type="InterPro" id="IPR032675">
    <property type="entry name" value="LRR_dom_sf"/>
</dbReference>
<sequence>DESDSVDELAADEQFTLAKPRNSKPRNSNRTRAVSRANPKSSTSTPRRGRPRKREARNESIIKRKEIHLESDGVIPPWSTLPYAILQQIFTYASAPLCDDDYNPTPNVNWLLNTARVCKLWAEPALTAMYRYPPLVAIDKPHKLLHLLQQTGHVNYNVKIQRLEFDVIKSLAYTWTGRGHFDIADLIPYVPQLSELNIVHPQDRPPFRPILQSGRWHYTQAIFTALRNSEIRLKSWTWNSNLHAKGQTLSWMGHIHQFDAFQRIEHLSLLNYHAHDPKHIEEQYDDGPYDDEDPVRTRRTDGQILADNLDLLPRLKSLSFESCPILGDDFFPKLKDGLQSLTITNCHEVTSENLLPFLLSRGTELKSLVLNHNRSLDISFLSYLKMACPHLQVLKMDLTYYSTMYTHDDSEPQYVDLIRETDVPTWPSTLQVIELVQLRKWTSEAAETFFASLINSADQLPDLRTLVLKAILNIGWRDRAGFRDKWIGRLQRVFLRKSKPPAAHLMSGRRYREWMGEVSPDEPILGKRLSHVAVPASRKPSGAETASPSKRGAVSDINTRSLRPRRGGRVSPIEEETSSVSEDESGGEQSIQGMCEIVDVRIDNLRPREEQFNENDFLDSERSGDEDYN</sequence>